<feature type="region of interest" description="Disordered" evidence="1">
    <location>
        <begin position="1"/>
        <end position="21"/>
    </location>
</feature>
<gene>
    <name evidence="2" type="ORF">MD483_23560</name>
</gene>
<reference evidence="2" key="1">
    <citation type="submission" date="2022-02" db="EMBL/GenBank/DDBJ databases">
        <title>Vibrio sp. nov., a new bacterium isolated from Bohai sea, China.</title>
        <authorList>
            <person name="Yuan Y."/>
        </authorList>
    </citation>
    <scope>NUCLEOTIDE SEQUENCE</scope>
    <source>
        <strain evidence="2">DBSS07</strain>
    </source>
</reference>
<evidence type="ECO:0000256" key="1">
    <source>
        <dbReference type="SAM" id="MobiDB-lite"/>
    </source>
</evidence>
<dbReference type="RefSeq" id="WP_265689816.1">
    <property type="nucleotide sequence ID" value="NZ_JAKRRX010000429.1"/>
</dbReference>
<evidence type="ECO:0000313" key="2">
    <source>
        <dbReference type="EMBL" id="MCW8336780.1"/>
    </source>
</evidence>
<dbReference type="EMBL" id="JAKRRX010000429">
    <property type="protein sequence ID" value="MCW8336780.1"/>
    <property type="molecule type" value="Genomic_DNA"/>
</dbReference>
<keyword evidence="3" id="KW-1185">Reference proteome</keyword>
<dbReference type="Proteomes" id="UP001155586">
    <property type="component" value="Unassembled WGS sequence"/>
</dbReference>
<comment type="caution">
    <text evidence="2">The sequence shown here is derived from an EMBL/GenBank/DDBJ whole genome shotgun (WGS) entry which is preliminary data.</text>
</comment>
<proteinExistence type="predicted"/>
<name>A0A9X3CJG9_9VIBR</name>
<dbReference type="AlphaFoldDB" id="A0A9X3CJG9"/>
<evidence type="ECO:0000313" key="3">
    <source>
        <dbReference type="Proteomes" id="UP001155586"/>
    </source>
</evidence>
<organism evidence="2 3">
    <name type="scientific">Vibrio paucivorans</name>
    <dbReference type="NCBI Taxonomy" id="2829489"/>
    <lineage>
        <taxon>Bacteria</taxon>
        <taxon>Pseudomonadati</taxon>
        <taxon>Pseudomonadota</taxon>
        <taxon>Gammaproteobacteria</taxon>
        <taxon>Vibrionales</taxon>
        <taxon>Vibrionaceae</taxon>
        <taxon>Vibrio</taxon>
    </lineage>
</organism>
<protein>
    <submittedName>
        <fullName evidence="2">Uncharacterized protein</fullName>
    </submittedName>
</protein>
<feature type="non-terminal residue" evidence="2">
    <location>
        <position position="99"/>
    </location>
</feature>
<accession>A0A9X3CJG9</accession>
<sequence>MTKPDPLLQTAKDFDDWRNQRPHQSVPIPDLLRYRAVQLLKTYTTAQVTKSLRLCGSQIKSWRQQFAHHSEETAEFIALAVSTESTSSNRVELELKLSE</sequence>